<evidence type="ECO:0000256" key="11">
    <source>
        <dbReference type="ARBA" id="ARBA00044141"/>
    </source>
</evidence>
<evidence type="ECO:0000256" key="8">
    <source>
        <dbReference type="ARBA" id="ARBA00023211"/>
    </source>
</evidence>
<protein>
    <recommendedName>
        <fullName evidence="11">Xaa-Pro dipeptidase</fullName>
        <ecNumber evidence="10">3.4.13.9</ecNumber>
    </recommendedName>
    <alternativeName>
        <fullName evidence="14">Imidodipeptidase</fullName>
    </alternativeName>
    <alternativeName>
        <fullName evidence="12">Peptidase D</fullName>
    </alternativeName>
    <alternativeName>
        <fullName evidence="13">Proline dipeptidase</fullName>
    </alternativeName>
</protein>
<evidence type="ECO:0000256" key="2">
    <source>
        <dbReference type="ARBA" id="ARBA00011738"/>
    </source>
</evidence>
<dbReference type="SUPFAM" id="SSF53092">
    <property type="entry name" value="Creatinase/prolidase N-terminal domain"/>
    <property type="match status" value="1"/>
</dbReference>
<dbReference type="PANTHER" id="PTHR48480:SF2">
    <property type="entry name" value="PEPTIDASE D"/>
    <property type="match status" value="1"/>
</dbReference>
<dbReference type="PANTHER" id="PTHR48480">
    <property type="match status" value="1"/>
</dbReference>
<accession>A0A8J5XJP2</accession>
<comment type="subunit">
    <text evidence="2">Homodimer.</text>
</comment>
<evidence type="ECO:0000256" key="4">
    <source>
        <dbReference type="ARBA" id="ARBA00022723"/>
    </source>
</evidence>
<dbReference type="InterPro" id="IPR000994">
    <property type="entry name" value="Pept_M24"/>
</dbReference>
<keyword evidence="19" id="KW-1185">Reference proteome</keyword>
<dbReference type="Pfam" id="PF00557">
    <property type="entry name" value="Peptidase_M24"/>
    <property type="match status" value="1"/>
</dbReference>
<name>A0A8J5XJP2_DIALT</name>
<dbReference type="EMBL" id="JAGTXO010000003">
    <property type="protein sequence ID" value="KAG8469083.1"/>
    <property type="molecule type" value="Genomic_DNA"/>
</dbReference>
<evidence type="ECO:0000256" key="16">
    <source>
        <dbReference type="SAM" id="MobiDB-lite"/>
    </source>
</evidence>
<evidence type="ECO:0000313" key="18">
    <source>
        <dbReference type="EMBL" id="KAG8469083.1"/>
    </source>
</evidence>
<comment type="catalytic activity">
    <reaction evidence="15">
        <text>Xaa-L-Pro dipeptide + H2O = an L-alpha-amino acid + L-proline</text>
        <dbReference type="Rhea" id="RHEA:76407"/>
        <dbReference type="ChEBI" id="CHEBI:15377"/>
        <dbReference type="ChEBI" id="CHEBI:59869"/>
        <dbReference type="ChEBI" id="CHEBI:60039"/>
        <dbReference type="ChEBI" id="CHEBI:195196"/>
        <dbReference type="EC" id="3.4.13.9"/>
    </reaction>
</comment>
<evidence type="ECO:0000256" key="12">
    <source>
        <dbReference type="ARBA" id="ARBA00044252"/>
    </source>
</evidence>
<dbReference type="GO" id="GO:0030145">
    <property type="term" value="F:manganese ion binding"/>
    <property type="evidence" value="ECO:0007669"/>
    <property type="project" value="InterPro"/>
</dbReference>
<evidence type="ECO:0000256" key="1">
    <source>
        <dbReference type="ARBA" id="ARBA00001936"/>
    </source>
</evidence>
<comment type="caution">
    <text evidence="18">The sequence shown here is derived from an EMBL/GenBank/DDBJ whole genome shotgun (WGS) entry which is preliminary data.</text>
</comment>
<keyword evidence="7" id="KW-0482">Metalloprotease</keyword>
<evidence type="ECO:0000256" key="6">
    <source>
        <dbReference type="ARBA" id="ARBA00022997"/>
    </source>
</evidence>
<evidence type="ECO:0000256" key="7">
    <source>
        <dbReference type="ARBA" id="ARBA00023049"/>
    </source>
</evidence>
<dbReference type="Proteomes" id="UP000751190">
    <property type="component" value="Unassembled WGS sequence"/>
</dbReference>
<dbReference type="InterPro" id="IPR029149">
    <property type="entry name" value="Creatin/AminoP/Spt16_N"/>
</dbReference>
<evidence type="ECO:0000256" key="14">
    <source>
        <dbReference type="ARBA" id="ARBA00044351"/>
    </source>
</evidence>
<comment type="cofactor">
    <cofactor evidence="1">
        <name>Mn(2+)</name>
        <dbReference type="ChEBI" id="CHEBI:29035"/>
    </cofactor>
</comment>
<dbReference type="InterPro" id="IPR052433">
    <property type="entry name" value="X-Pro_dipept-like"/>
</dbReference>
<keyword evidence="6" id="KW-0224">Dipeptidase</keyword>
<dbReference type="InterPro" id="IPR036005">
    <property type="entry name" value="Creatinase/aminopeptidase-like"/>
</dbReference>
<feature type="domain" description="Aminopeptidase P N-terminal" evidence="17">
    <location>
        <begin position="84"/>
        <end position="230"/>
    </location>
</feature>
<dbReference type="AlphaFoldDB" id="A0A8J5XJP2"/>
<dbReference type="FunFam" id="3.90.230.10:FF:000002">
    <property type="entry name" value="Xaa-Pro aminopeptidase 3"/>
    <property type="match status" value="1"/>
</dbReference>
<dbReference type="Gene3D" id="3.40.350.10">
    <property type="entry name" value="Creatinase/prolidase N-terminal domain"/>
    <property type="match status" value="1"/>
</dbReference>
<dbReference type="Pfam" id="PF05195">
    <property type="entry name" value="AMP_N"/>
    <property type="match status" value="1"/>
</dbReference>
<dbReference type="SUPFAM" id="SSF55920">
    <property type="entry name" value="Creatinase/aminopeptidase"/>
    <property type="match status" value="1"/>
</dbReference>
<comment type="similarity">
    <text evidence="9">Belongs to the peptidase M24B family. Eukaryotic-type prolidase subfamily.</text>
</comment>
<dbReference type="SMART" id="SM01011">
    <property type="entry name" value="AMP_N"/>
    <property type="match status" value="1"/>
</dbReference>
<evidence type="ECO:0000259" key="17">
    <source>
        <dbReference type="SMART" id="SM01011"/>
    </source>
</evidence>
<keyword evidence="5" id="KW-0378">Hydrolase</keyword>
<organism evidence="18 19">
    <name type="scientific">Diacronema lutheri</name>
    <name type="common">Unicellular marine alga</name>
    <name type="synonym">Monochrysis lutheri</name>
    <dbReference type="NCBI Taxonomy" id="2081491"/>
    <lineage>
        <taxon>Eukaryota</taxon>
        <taxon>Haptista</taxon>
        <taxon>Haptophyta</taxon>
        <taxon>Pavlovophyceae</taxon>
        <taxon>Pavlovales</taxon>
        <taxon>Pavlovaceae</taxon>
        <taxon>Diacronema</taxon>
    </lineage>
</organism>
<evidence type="ECO:0000256" key="15">
    <source>
        <dbReference type="ARBA" id="ARBA00048994"/>
    </source>
</evidence>
<gene>
    <name evidence="18" type="ORF">KFE25_007601</name>
</gene>
<proteinExistence type="inferred from homology"/>
<dbReference type="OMA" id="YELRMIR"/>
<evidence type="ECO:0000313" key="19">
    <source>
        <dbReference type="Proteomes" id="UP000751190"/>
    </source>
</evidence>
<evidence type="ECO:0000256" key="3">
    <source>
        <dbReference type="ARBA" id="ARBA00022670"/>
    </source>
</evidence>
<evidence type="ECO:0000256" key="5">
    <source>
        <dbReference type="ARBA" id="ARBA00022801"/>
    </source>
</evidence>
<dbReference type="InterPro" id="IPR007865">
    <property type="entry name" value="Aminopep_P_N"/>
</dbReference>
<reference evidence="18" key="1">
    <citation type="submission" date="2021-05" db="EMBL/GenBank/DDBJ databases">
        <title>The genome of the haptophyte Pavlova lutheri (Diacronema luteri, Pavlovales) - a model for lipid biosynthesis in eukaryotic algae.</title>
        <authorList>
            <person name="Hulatt C.J."/>
            <person name="Posewitz M.C."/>
        </authorList>
    </citation>
    <scope>NUCLEOTIDE SEQUENCE</scope>
    <source>
        <strain evidence="18">NIVA-4/92</strain>
    </source>
</reference>
<feature type="compositionally biased region" description="Polar residues" evidence="16">
    <location>
        <begin position="10"/>
        <end position="20"/>
    </location>
</feature>
<keyword evidence="8" id="KW-0464">Manganese</keyword>
<dbReference type="GO" id="GO:0070006">
    <property type="term" value="F:metalloaminopeptidase activity"/>
    <property type="evidence" value="ECO:0007669"/>
    <property type="project" value="InterPro"/>
</dbReference>
<sequence length="603" mass="64893">MGGYFKRVPSSYQPSRNTSAPPRCSAEPTVRRSQRAAAHTRGPSPRAHAALLRRINDPRPSEVSMRDSPARAAEFSLGAHTYRVPAALHATNRATVTALFVAALRARDVPAEPAGVILLQGGEQLERHDTDHEPLFRQESFFHYLFGVREAGCYAAISLPDGRATLFVPQPGREYEVVCGKFPSPAEFVQTYGVDEAVALEGLVPWLAERLARSDAARVHVLAGTNSDSGANFAPPVLPAPADDTRAAVLARFDGSALLLHCVADARAHKSAHEVSLMRYTYALSSAAHVAVMRAARPGMMEYQLEALFLHHTYTHGGARLPSYTPICASGPNGAVLHYGHAGRPNARQIGAGDMLLLDMGCEYACYASDITNSFPASGRFTPDQRIVYEAVLAAQLAVVGAMRPGVEWPRMHRLAERTMLAKLAAAGLVAGDLDEMLEHDIGAVFMPHGLGHLIGIDTHDVGGYLPGHPPRSNRPGLRRLRTARTLEEGMVITVEPGLYFVDALLDEALAEPARARFLVREQLARFRGTGGVRIEDGVLVTADGALSLAACPRSVDEVEAVMAGGEWPPTVDRVPELRRTWHRLAPDGASMVPGCVPAVSCA</sequence>
<dbReference type="CDD" id="cd01087">
    <property type="entry name" value="Prolidase"/>
    <property type="match status" value="1"/>
</dbReference>
<evidence type="ECO:0000256" key="13">
    <source>
        <dbReference type="ARBA" id="ARBA00044284"/>
    </source>
</evidence>
<evidence type="ECO:0000256" key="9">
    <source>
        <dbReference type="ARBA" id="ARBA00043990"/>
    </source>
</evidence>
<dbReference type="OrthoDB" id="10261878at2759"/>
<dbReference type="EC" id="3.4.13.9" evidence="10"/>
<dbReference type="GO" id="GO:0102009">
    <property type="term" value="F:proline dipeptidase activity"/>
    <property type="evidence" value="ECO:0007669"/>
    <property type="project" value="UniProtKB-EC"/>
</dbReference>
<dbReference type="Gene3D" id="3.90.230.10">
    <property type="entry name" value="Creatinase/methionine aminopeptidase superfamily"/>
    <property type="match status" value="1"/>
</dbReference>
<dbReference type="GO" id="GO:0006508">
    <property type="term" value="P:proteolysis"/>
    <property type="evidence" value="ECO:0007669"/>
    <property type="project" value="UniProtKB-KW"/>
</dbReference>
<feature type="region of interest" description="Disordered" evidence="16">
    <location>
        <begin position="1"/>
        <end position="47"/>
    </location>
</feature>
<keyword evidence="4" id="KW-0479">Metal-binding</keyword>
<keyword evidence="3" id="KW-0645">Protease</keyword>
<evidence type="ECO:0000256" key="10">
    <source>
        <dbReference type="ARBA" id="ARBA00044051"/>
    </source>
</evidence>